<comment type="similarity">
    <text evidence="2 8">Belongs to the chordin family.</text>
</comment>
<reference evidence="12" key="2">
    <citation type="submission" date="2025-09" db="UniProtKB">
        <authorList>
            <consortium name="Ensembl"/>
        </authorList>
    </citation>
    <scope>IDENTIFICATION</scope>
</reference>
<evidence type="ECO:0000259" key="11">
    <source>
        <dbReference type="PROSITE" id="PS50933"/>
    </source>
</evidence>
<dbReference type="OMA" id="TGRFTFH"/>
<sequence>MHTCVHTYMHPHPHIHSCTYLHTCRGTCAYARLCVCMHTRIHAHTHTCTHIHAPMHAHTLPPRQQAGSLHAAPHSPRAHSALPLQQRSRRGKATGKVSCKNIKHDCPPPPCSEAVLLPGHCCKSCPKAEKSREPPPGSFETSQDKEDGLHNDRSYLSTEDLARDDSRAEFVALLTSASQPASGAVAKASFTLVRSYLLFSISYERLGRPSRVRFTEPDGSVLFEHPVQRNVDPRDTMICGVWWNLHKPSLRLLRAEQLRVSLVTKAQPSGEIRGQIFKHRALFAETFSAVLTSVDPTHLGVGGIAMLTLSDTENNLHFLLMAKGLLEPGAQELPWVPLRLQIQHQGRVVREVWTNITAEAPDFAEVLSDLSAREMQWLGQGQLVMAVQSEGRPPRQLAGTIAPRRSCDTIQSVLCGADALVPTKTGAVGSAKLALHENGTLEYQVQVAGTGSKVVSITLETKPRRKSRRNILFDMTPSYQDGLASGTWQDLTARDAHMLLQNELFLNVATKDFEEGELRGQISSLLYSGLLARYAVLPTPLAGQFVAPAVRTGAGGHAWLWLDEHCHLHYEIAVAGLGRADDGTVSAHLHGVAELAGRSREPKRLLKGFYGTEAQGVVKDLDAELLRHLAQGTAFLQVSTKLHPRGELRGRVHIPNQCEVGGVRLAPRDEDDLPEASRPRDVEQLKKDPNSCFFEGQLRAHGSRWAPAYDPKCSLCSCQKRTVICDPILCQPLNCTRQVHPDNRCCPVCEEKKPGQDAPKAEKARDSSEGCYFDGDKTWRGAGTQWHPVVPPFGLIKCAVCTCKGATGEVHCEKVQCPRLSCTNPVRLSPSDCCKQCPAPEKSPPELSDMMQADGPRACRFGRHWYMNNESWHPTVPPFGEMKCITCWCVAGETHCQRQECPPSACSGSAKKENHCCTRCQAPDTLPDVLEKPHDDTPEAWSH</sequence>
<dbReference type="PROSITE" id="PS50933">
    <property type="entry name" value="CHRD"/>
    <property type="match status" value="4"/>
</dbReference>
<dbReference type="InterPro" id="IPR052278">
    <property type="entry name" value="Chordin-like_regulators"/>
</dbReference>
<feature type="domain" description="CHRD" evidence="11">
    <location>
        <begin position="166"/>
        <end position="281"/>
    </location>
</feature>
<dbReference type="PANTHER" id="PTHR46526">
    <property type="entry name" value="CHORDIN"/>
    <property type="match status" value="1"/>
</dbReference>
<dbReference type="InterPro" id="IPR010895">
    <property type="entry name" value="CHRD"/>
</dbReference>
<dbReference type="GO" id="GO:0045668">
    <property type="term" value="P:negative regulation of osteoblast differentiation"/>
    <property type="evidence" value="ECO:0007669"/>
    <property type="project" value="Ensembl"/>
</dbReference>
<dbReference type="GO" id="GO:0005615">
    <property type="term" value="C:extracellular space"/>
    <property type="evidence" value="ECO:0007669"/>
    <property type="project" value="TreeGrafter"/>
</dbReference>
<evidence type="ECO:0000256" key="3">
    <source>
        <dbReference type="ARBA" id="ARBA00016968"/>
    </source>
</evidence>
<dbReference type="Proteomes" id="UP000594220">
    <property type="component" value="Unplaced"/>
</dbReference>
<dbReference type="GO" id="GO:0030514">
    <property type="term" value="P:negative regulation of BMP signaling pathway"/>
    <property type="evidence" value="ECO:0007669"/>
    <property type="project" value="Ensembl"/>
</dbReference>
<gene>
    <name evidence="12" type="primary">CHRD</name>
</gene>
<dbReference type="Ensembl" id="ENSCPRT00005018036.1">
    <property type="protein sequence ID" value="ENSCPRP00005015368.1"/>
    <property type="gene ID" value="ENSCPRG00005010782.1"/>
</dbReference>
<feature type="region of interest" description="Disordered" evidence="9">
    <location>
        <begin position="127"/>
        <end position="151"/>
    </location>
</feature>
<evidence type="ECO:0000256" key="7">
    <source>
        <dbReference type="ARBA" id="ARBA00023180"/>
    </source>
</evidence>
<keyword evidence="13" id="KW-1185">Reference proteome</keyword>
<accession>A0A7M4EVB7</accession>
<dbReference type="PROSITE" id="PS01208">
    <property type="entry name" value="VWFC_1"/>
    <property type="match status" value="2"/>
</dbReference>
<dbReference type="PANTHER" id="PTHR46526:SF1">
    <property type="entry name" value="CHORDIN"/>
    <property type="match status" value="1"/>
</dbReference>
<keyword evidence="6" id="KW-0677">Repeat</keyword>
<protein>
    <recommendedName>
        <fullName evidence="3 8">Chordin</fullName>
    </recommendedName>
</protein>
<evidence type="ECO:0000313" key="12">
    <source>
        <dbReference type="Ensembl" id="ENSCPRP00005015368.1"/>
    </source>
</evidence>
<organism evidence="12 13">
    <name type="scientific">Crocodylus porosus</name>
    <name type="common">Saltwater crocodile</name>
    <name type="synonym">Estuarine crocodile</name>
    <dbReference type="NCBI Taxonomy" id="8502"/>
    <lineage>
        <taxon>Eukaryota</taxon>
        <taxon>Metazoa</taxon>
        <taxon>Chordata</taxon>
        <taxon>Craniata</taxon>
        <taxon>Vertebrata</taxon>
        <taxon>Euteleostomi</taxon>
        <taxon>Archelosauria</taxon>
        <taxon>Archosauria</taxon>
        <taxon>Crocodylia</taxon>
        <taxon>Longirostres</taxon>
        <taxon>Crocodylidae</taxon>
        <taxon>Crocodylus</taxon>
    </lineage>
</organism>
<feature type="domain" description="CHRD" evidence="11">
    <location>
        <begin position="283"/>
        <end position="406"/>
    </location>
</feature>
<feature type="domain" description="CHRD" evidence="11">
    <location>
        <begin position="407"/>
        <end position="527"/>
    </location>
</feature>
<dbReference type="GO" id="GO:0021513">
    <property type="term" value="P:spinal cord dorsal/ventral patterning"/>
    <property type="evidence" value="ECO:0007669"/>
    <property type="project" value="Ensembl"/>
</dbReference>
<keyword evidence="4 8" id="KW-0217">Developmental protein</keyword>
<dbReference type="GO" id="GO:0045785">
    <property type="term" value="P:positive regulation of cell adhesion"/>
    <property type="evidence" value="ECO:0007669"/>
    <property type="project" value="Ensembl"/>
</dbReference>
<dbReference type="PROSITE" id="PS50184">
    <property type="entry name" value="VWFC_2"/>
    <property type="match status" value="2"/>
</dbReference>
<evidence type="ECO:0000256" key="5">
    <source>
        <dbReference type="ARBA" id="ARBA00022525"/>
    </source>
</evidence>
<dbReference type="GO" id="GO:0036122">
    <property type="term" value="F:BMP binding"/>
    <property type="evidence" value="ECO:0007669"/>
    <property type="project" value="TreeGrafter"/>
</dbReference>
<dbReference type="SUPFAM" id="SSF57603">
    <property type="entry name" value="FnI-like domain"/>
    <property type="match status" value="3"/>
</dbReference>
<evidence type="ECO:0000256" key="1">
    <source>
        <dbReference type="ARBA" id="ARBA00004613"/>
    </source>
</evidence>
<feature type="compositionally biased region" description="Basic and acidic residues" evidence="9">
    <location>
        <begin position="142"/>
        <end position="151"/>
    </location>
</feature>
<proteinExistence type="inferred from homology"/>
<dbReference type="Pfam" id="PF07452">
    <property type="entry name" value="CHRD"/>
    <property type="match status" value="4"/>
</dbReference>
<keyword evidence="7" id="KW-0325">Glycoprotein</keyword>
<dbReference type="GO" id="GO:0030336">
    <property type="term" value="P:negative regulation of cell migration"/>
    <property type="evidence" value="ECO:0007669"/>
    <property type="project" value="Ensembl"/>
</dbReference>
<evidence type="ECO:0000259" key="10">
    <source>
        <dbReference type="PROSITE" id="PS50184"/>
    </source>
</evidence>
<evidence type="ECO:0000256" key="8">
    <source>
        <dbReference type="PIRNR" id="PIRNR002496"/>
    </source>
</evidence>
<dbReference type="PIRSF" id="PIRSF002496">
    <property type="entry name" value="Chordin"/>
    <property type="match status" value="1"/>
</dbReference>
<feature type="domain" description="VWFC" evidence="10">
    <location>
        <begin position="690"/>
        <end position="750"/>
    </location>
</feature>
<feature type="domain" description="VWFC" evidence="10">
    <location>
        <begin position="769"/>
        <end position="838"/>
    </location>
</feature>
<feature type="region of interest" description="Disordered" evidence="9">
    <location>
        <begin position="60"/>
        <end position="94"/>
    </location>
</feature>
<dbReference type="Gene3D" id="6.20.200.20">
    <property type="match status" value="3"/>
</dbReference>
<name>A0A7M4EVB7_CROPO</name>
<dbReference type="AlphaFoldDB" id="A0A7M4EVB7"/>
<comment type="subcellular location">
    <subcellularLocation>
        <location evidence="1">Secreted</location>
    </subcellularLocation>
</comment>
<dbReference type="InterPro" id="IPR016353">
    <property type="entry name" value="Chordin"/>
</dbReference>
<dbReference type="GeneTree" id="ENSGT00940000161767"/>
<evidence type="ECO:0000313" key="13">
    <source>
        <dbReference type="Proteomes" id="UP000594220"/>
    </source>
</evidence>
<evidence type="ECO:0000256" key="9">
    <source>
        <dbReference type="SAM" id="MobiDB-lite"/>
    </source>
</evidence>
<dbReference type="GO" id="GO:0002053">
    <property type="term" value="P:positive regulation of mesenchymal cell proliferation"/>
    <property type="evidence" value="ECO:0007669"/>
    <property type="project" value="Ensembl"/>
</dbReference>
<dbReference type="Pfam" id="PF00093">
    <property type="entry name" value="VWC"/>
    <property type="match status" value="3"/>
</dbReference>
<dbReference type="SMART" id="SM00214">
    <property type="entry name" value="VWC"/>
    <property type="match status" value="3"/>
</dbReference>
<dbReference type="InterPro" id="IPR001007">
    <property type="entry name" value="VWF_dom"/>
</dbReference>
<evidence type="ECO:0000256" key="2">
    <source>
        <dbReference type="ARBA" id="ARBA00007156"/>
    </source>
</evidence>
<evidence type="ECO:0000256" key="4">
    <source>
        <dbReference type="ARBA" id="ARBA00022473"/>
    </source>
</evidence>
<keyword evidence="5" id="KW-0964">Secreted</keyword>
<feature type="compositionally biased region" description="Low complexity" evidence="9">
    <location>
        <begin position="68"/>
        <end position="83"/>
    </location>
</feature>
<reference evidence="12" key="1">
    <citation type="submission" date="2025-08" db="UniProtKB">
        <authorList>
            <consortium name="Ensembl"/>
        </authorList>
    </citation>
    <scope>IDENTIFICATION</scope>
</reference>
<dbReference type="SMART" id="SM00754">
    <property type="entry name" value="CHRD"/>
    <property type="match status" value="4"/>
</dbReference>
<feature type="domain" description="CHRD" evidence="11">
    <location>
        <begin position="533"/>
        <end position="657"/>
    </location>
</feature>
<dbReference type="GO" id="GO:0030509">
    <property type="term" value="P:BMP signaling pathway"/>
    <property type="evidence" value="ECO:0007669"/>
    <property type="project" value="Ensembl"/>
</dbReference>
<evidence type="ECO:0000256" key="6">
    <source>
        <dbReference type="ARBA" id="ARBA00022737"/>
    </source>
</evidence>